<comment type="caution">
    <text evidence="1">The sequence shown here is derived from an EMBL/GenBank/DDBJ whole genome shotgun (WGS) entry which is preliminary data.</text>
</comment>
<name>A0A8J3JH52_9ACTN</name>
<dbReference type="SUPFAM" id="SSF55961">
    <property type="entry name" value="Bet v1-like"/>
    <property type="match status" value="1"/>
</dbReference>
<keyword evidence="2" id="KW-1185">Reference proteome</keyword>
<dbReference type="AlphaFoldDB" id="A0A8J3JH52"/>
<evidence type="ECO:0000313" key="1">
    <source>
        <dbReference type="EMBL" id="GIF78885.1"/>
    </source>
</evidence>
<protein>
    <recommendedName>
        <fullName evidence="3">Membrane protein YndG</fullName>
    </recommendedName>
</protein>
<dbReference type="Proteomes" id="UP000601223">
    <property type="component" value="Unassembled WGS sequence"/>
</dbReference>
<organism evidence="1 2">
    <name type="scientific">Catellatospora bangladeshensis</name>
    <dbReference type="NCBI Taxonomy" id="310355"/>
    <lineage>
        <taxon>Bacteria</taxon>
        <taxon>Bacillati</taxon>
        <taxon>Actinomycetota</taxon>
        <taxon>Actinomycetes</taxon>
        <taxon>Micromonosporales</taxon>
        <taxon>Micromonosporaceae</taxon>
        <taxon>Catellatospora</taxon>
    </lineage>
</organism>
<accession>A0A8J3JH52</accession>
<dbReference type="EMBL" id="BONF01000002">
    <property type="protein sequence ID" value="GIF78885.1"/>
    <property type="molecule type" value="Genomic_DNA"/>
</dbReference>
<evidence type="ECO:0000313" key="2">
    <source>
        <dbReference type="Proteomes" id="UP000601223"/>
    </source>
</evidence>
<gene>
    <name evidence="1" type="ORF">Cba03nite_02340</name>
</gene>
<reference evidence="1 2" key="1">
    <citation type="submission" date="2021-01" db="EMBL/GenBank/DDBJ databases">
        <title>Whole genome shotgun sequence of Catellatospora bangladeshensis NBRC 107357.</title>
        <authorList>
            <person name="Komaki H."/>
            <person name="Tamura T."/>
        </authorList>
    </citation>
    <scope>NUCLEOTIDE SEQUENCE [LARGE SCALE GENOMIC DNA]</scope>
    <source>
        <strain evidence="1 2">NBRC 107357</strain>
    </source>
</reference>
<dbReference type="RefSeq" id="WP_203740642.1">
    <property type="nucleotide sequence ID" value="NZ_BONF01000002.1"/>
</dbReference>
<sequence>MGRLLYIETTIRADLDTVWTASQDPARHERWDARFSEIRYLPEIPGTPRRFRYATRVLPGLVISGTGVFAGERRRPDGTRTSALRFASGHPLTLIRDGAGWWRYVPSPSGVRFLTGYDYTPGWGRLGPLADLAFRPLFGWLTAWSFDRLRLWLERGITPRRALWHALGETAARVAGSLTAAAVAAAIGAPAGTAAFAAVLTACLLALVPPLPGTPAARRCLRRPPDRVAATAPATLTLLETP</sequence>
<evidence type="ECO:0008006" key="3">
    <source>
        <dbReference type="Google" id="ProtNLM"/>
    </source>
</evidence>
<proteinExistence type="predicted"/>
<dbReference type="InterPro" id="IPR023393">
    <property type="entry name" value="START-like_dom_sf"/>
</dbReference>
<dbReference type="Gene3D" id="3.30.530.20">
    <property type="match status" value="1"/>
</dbReference>